<evidence type="ECO:0000313" key="2">
    <source>
        <dbReference type="Proteomes" id="UP000203316"/>
    </source>
</evidence>
<accession>B0FDZ1</accession>
<dbReference type="InterPro" id="IPR010785">
    <property type="entry name" value="AcMNPV_AC18"/>
</dbReference>
<dbReference type="RefSeq" id="YP_001651033.1">
    <property type="nucleotide sequence ID" value="NC_010276.1"/>
</dbReference>
<dbReference type="KEGG" id="vg:5850522"/>
<sequence>MDLIKNQLFCTRTLPYITKKRVNDALCKRVLSQLDRQFYAKVYEIVRQTIQLNGGNLENIVLHGDAAAAAYIDCEFPAKKINIRLCGNNVDTKTATEVVEALSLHILLDNLRGVVREYNDVVKRILDTIELADLIGDVQHEVKNATSSPKVVMFKSYTDEAYEFPPSTFVHFMLNSDLDVKLTASTVNEDEYVLVRYSYNVHAVSDLPIWLHAANKRSPRRLCYVPLDVYFLDVRVVAGGLRVNPDDDVKQNVFTFGQCQLPINVDLLDTIICEQLDCLLFNVFHLDSGEINERMQRLNEIIAAAASKEHETSPLIKARRHQFYRLTKSNTESIYTARSVKEFLRGAGSRLGARLVVELYFMRRFHNNIRFVTHQINFPYHVWNPYYYSACWKQYCRYLNDLFSFSFHIN</sequence>
<dbReference type="OrthoDB" id="15358at10239"/>
<dbReference type="Pfam" id="PF07134">
    <property type="entry name" value="AcMNPV_Orf18"/>
    <property type="match status" value="1"/>
</dbReference>
<organism evidence="1 2">
    <name type="scientific">Orgyia leucostigma nucleopolyhedrovirus</name>
    <dbReference type="NCBI Taxonomy" id="490711"/>
    <lineage>
        <taxon>Viruses</taxon>
        <taxon>Viruses incertae sedis</taxon>
        <taxon>Naldaviricetes</taxon>
        <taxon>Lefavirales</taxon>
        <taxon>Baculoviridae</taxon>
        <taxon>Alphabaculovirus</taxon>
        <taxon>Alphabaculovirus orleucostigmae</taxon>
    </lineage>
</organism>
<evidence type="ECO:0000313" key="1">
    <source>
        <dbReference type="EMBL" id="ABY65849.1"/>
    </source>
</evidence>
<name>B0FDZ1_9ABAC</name>
<reference evidence="1 2" key="1">
    <citation type="submission" date="2007-11" db="EMBL/GenBank/DDBJ databases">
        <title>Sequence and organization of Orgyia leucostigma nucleopolyhedrovirus genome.</title>
        <authorList>
            <person name="Eveleigh R.J.M."/>
            <person name="Lapointe R."/>
            <person name="Graham R.I."/>
            <person name="Lauzon H.A.M."/>
            <person name="Pavlik L."/>
            <person name="Arif B.M."/>
            <person name="Lucarotti C.J."/>
        </authorList>
    </citation>
    <scope>NUCLEOTIDE SEQUENCE [LARGE SCALE GENOMIC DNA]</scope>
    <source>
        <strain evidence="1">CFS-77</strain>
    </source>
</reference>
<protein>
    <submittedName>
        <fullName evidence="1">Uncharacterized protein</fullName>
    </submittedName>
</protein>
<proteinExistence type="predicted"/>
<dbReference type="Proteomes" id="UP000203316">
    <property type="component" value="Segment"/>
</dbReference>
<dbReference type="GeneID" id="5850522"/>
<keyword evidence="2" id="KW-1185">Reference proteome</keyword>
<dbReference type="EMBL" id="EU309041">
    <property type="protein sequence ID" value="ABY65849.1"/>
    <property type="molecule type" value="Genomic_DNA"/>
</dbReference>